<reference evidence="2" key="2">
    <citation type="submission" date="2005-04" db="EMBL/GenBank/DDBJ databases">
        <authorList>
            <person name="Buell C.R."/>
            <person name="Wing R.A."/>
            <person name="McCombie W.A."/>
            <person name="Ouyang S."/>
        </authorList>
    </citation>
    <scope>NUCLEOTIDE SEQUENCE</scope>
</reference>
<reference evidence="2" key="1">
    <citation type="journal article" date="2005" name="BMC Biol.">
        <title>The sequence of rice chromosomes 11 and 12, rich in disease resistance genes and recent gene duplications.</title>
        <authorList>
            <consortium name="The rice chromosomes 11 and 12 sequencing consortia"/>
        </authorList>
    </citation>
    <scope>NUCLEOTIDE SEQUENCE [LARGE SCALE GENOMIC DNA]</scope>
</reference>
<evidence type="ECO:0000256" key="1">
    <source>
        <dbReference type="SAM" id="MobiDB-lite"/>
    </source>
</evidence>
<dbReference type="AlphaFoldDB" id="Q2QNB1"/>
<organism evidence="2">
    <name type="scientific">Oryza sativa subsp. japonica</name>
    <name type="common">Rice</name>
    <dbReference type="NCBI Taxonomy" id="39947"/>
    <lineage>
        <taxon>Eukaryota</taxon>
        <taxon>Viridiplantae</taxon>
        <taxon>Streptophyta</taxon>
        <taxon>Embryophyta</taxon>
        <taxon>Tracheophyta</taxon>
        <taxon>Spermatophyta</taxon>
        <taxon>Magnoliopsida</taxon>
        <taxon>Liliopsida</taxon>
        <taxon>Poales</taxon>
        <taxon>Poaceae</taxon>
        <taxon>BOP clade</taxon>
        <taxon>Oryzoideae</taxon>
        <taxon>Oryzeae</taxon>
        <taxon>Oryzinae</taxon>
        <taxon>Oryza</taxon>
        <taxon>Oryza sativa</taxon>
    </lineage>
</organism>
<sequence>MTTQLPHRERIRTPQNLLGVSQKNMMKRRSGDPTLLPVEMATLAMLITVMRRGRPHLTAMDPLHTGGLLGTPQGRLQDPALGPPMFPLPAATDRTLNQRNGIAA</sequence>
<evidence type="ECO:0000313" key="2">
    <source>
        <dbReference type="EMBL" id="ABA99673.1"/>
    </source>
</evidence>
<dbReference type="EMBL" id="DP000011">
    <property type="protein sequence ID" value="ABA99673.1"/>
    <property type="molecule type" value="Genomic_DNA"/>
</dbReference>
<proteinExistence type="predicted"/>
<reference evidence="2" key="3">
    <citation type="submission" date="2006-01" db="EMBL/GenBank/DDBJ databases">
        <authorList>
            <person name="Buell R."/>
        </authorList>
    </citation>
    <scope>NUCLEOTIDE SEQUENCE</scope>
</reference>
<accession>Q2QNB1</accession>
<protein>
    <submittedName>
        <fullName evidence="2">Expressed protein</fullName>
    </submittedName>
</protein>
<feature type="region of interest" description="Disordered" evidence="1">
    <location>
        <begin position="61"/>
        <end position="104"/>
    </location>
</feature>
<feature type="compositionally biased region" description="Polar residues" evidence="1">
    <location>
        <begin position="94"/>
        <end position="104"/>
    </location>
</feature>
<name>Q2QNB1_ORYSJ</name>
<gene>
    <name evidence="2" type="ordered locus">LOC_Os12g38420</name>
</gene>